<evidence type="ECO:0000256" key="4">
    <source>
        <dbReference type="ARBA" id="ARBA00022691"/>
    </source>
</evidence>
<evidence type="ECO:0000313" key="7">
    <source>
        <dbReference type="EMBL" id="RAP39295.1"/>
    </source>
</evidence>
<keyword evidence="8" id="KW-1185">Reference proteome</keyword>
<dbReference type="InterPro" id="IPR050390">
    <property type="entry name" value="C5-Methyltransferase"/>
</dbReference>
<accession>A0ABX9DAE5</accession>
<dbReference type="RefSeq" id="WP_146746397.1">
    <property type="nucleotide sequence ID" value="NZ_MUAV01000117.1"/>
</dbReference>
<sequence length="311" mass="34773">RHLNSNVWHVDPAEICRGRRVGLAWFSPDCKHHSKAKGGKPVARNIRDLAWVVVLWARRVRPEVIALENVEEFRDWGPLTEANRPCPERRGQTFRHWVGELRRLGYRVEWRELRACDYGAPTIRKRLFLIARRDGRPIVWPAPTHGAPDSPEVRAGRRAPWRTAAGIVDWSLPCPSIFDSSAEILVRHGLRAVRPLKEPTLRRIARGVMRYVIEAQEPFLVTYAQQGGAVRSGFDPLHTVTASAKDQNALVVPTLIQTGYGERPGQAPRVPGLDRPLGTVVAGGAKHALVAAFLAQHNAGARMQRHAGRPA</sequence>
<dbReference type="EC" id="2.1.1.37" evidence="1"/>
<dbReference type="Pfam" id="PF00145">
    <property type="entry name" value="DNA_methylase"/>
    <property type="match status" value="1"/>
</dbReference>
<feature type="non-terminal residue" evidence="7">
    <location>
        <position position="311"/>
    </location>
</feature>
<dbReference type="InterPro" id="IPR029063">
    <property type="entry name" value="SAM-dependent_MTases_sf"/>
</dbReference>
<dbReference type="Gene3D" id="3.40.50.150">
    <property type="entry name" value="Vaccinia Virus protein VP39"/>
    <property type="match status" value="1"/>
</dbReference>
<dbReference type="EMBL" id="MUAV01000117">
    <property type="protein sequence ID" value="RAP39295.1"/>
    <property type="molecule type" value="Genomic_DNA"/>
</dbReference>
<keyword evidence="5" id="KW-0680">Restriction system</keyword>
<organism evidence="7 8">
    <name type="scientific">Rhodovulum viride</name>
    <dbReference type="NCBI Taxonomy" id="1231134"/>
    <lineage>
        <taxon>Bacteria</taxon>
        <taxon>Pseudomonadati</taxon>
        <taxon>Pseudomonadota</taxon>
        <taxon>Alphaproteobacteria</taxon>
        <taxon>Rhodobacterales</taxon>
        <taxon>Paracoccaceae</taxon>
        <taxon>Rhodovulum</taxon>
    </lineage>
</organism>
<evidence type="ECO:0000256" key="6">
    <source>
        <dbReference type="ARBA" id="ARBA00047422"/>
    </source>
</evidence>
<dbReference type="PANTHER" id="PTHR10629">
    <property type="entry name" value="CYTOSINE-SPECIFIC METHYLTRANSFERASE"/>
    <property type="match status" value="1"/>
</dbReference>
<feature type="non-terminal residue" evidence="7">
    <location>
        <position position="1"/>
    </location>
</feature>
<evidence type="ECO:0000256" key="2">
    <source>
        <dbReference type="ARBA" id="ARBA00022603"/>
    </source>
</evidence>
<reference evidence="7 8" key="1">
    <citation type="submission" date="2017-01" db="EMBL/GenBank/DDBJ databases">
        <title>Genome sequence of Rhodovulum viride JA756.</title>
        <authorList>
            <person name="Lakshmi K.V."/>
            <person name="Tushar L.D."/>
            <person name="Sasikala C."/>
            <person name="Venkataramana C."/>
        </authorList>
    </citation>
    <scope>NUCLEOTIDE SEQUENCE [LARGE SCALE GENOMIC DNA]</scope>
    <source>
        <strain evidence="7 8">JA756</strain>
    </source>
</reference>
<protein>
    <recommendedName>
        <fullName evidence="1">DNA (cytosine-5-)-methyltransferase</fullName>
        <ecNumber evidence="1">2.1.1.37</ecNumber>
    </recommendedName>
</protein>
<keyword evidence="3" id="KW-0808">Transferase</keyword>
<dbReference type="PANTHER" id="PTHR10629:SF52">
    <property type="entry name" value="DNA (CYTOSINE-5)-METHYLTRANSFERASE 1"/>
    <property type="match status" value="1"/>
</dbReference>
<evidence type="ECO:0000256" key="1">
    <source>
        <dbReference type="ARBA" id="ARBA00011975"/>
    </source>
</evidence>
<gene>
    <name evidence="7" type="ORF">BYZ73_21275</name>
</gene>
<keyword evidence="2" id="KW-0489">Methyltransferase</keyword>
<evidence type="ECO:0000256" key="3">
    <source>
        <dbReference type="ARBA" id="ARBA00022679"/>
    </source>
</evidence>
<dbReference type="InterPro" id="IPR001525">
    <property type="entry name" value="C5_MeTfrase"/>
</dbReference>
<comment type="catalytic activity">
    <reaction evidence="6">
        <text>a 2'-deoxycytidine in DNA + S-adenosyl-L-methionine = a 5-methyl-2'-deoxycytidine in DNA + S-adenosyl-L-homocysteine + H(+)</text>
        <dbReference type="Rhea" id="RHEA:13681"/>
        <dbReference type="Rhea" id="RHEA-COMP:11369"/>
        <dbReference type="Rhea" id="RHEA-COMP:11370"/>
        <dbReference type="ChEBI" id="CHEBI:15378"/>
        <dbReference type="ChEBI" id="CHEBI:57856"/>
        <dbReference type="ChEBI" id="CHEBI:59789"/>
        <dbReference type="ChEBI" id="CHEBI:85452"/>
        <dbReference type="ChEBI" id="CHEBI:85454"/>
        <dbReference type="EC" id="2.1.1.37"/>
    </reaction>
</comment>
<name>A0ABX9DAE5_9RHOB</name>
<evidence type="ECO:0000313" key="8">
    <source>
        <dbReference type="Proteomes" id="UP000248659"/>
    </source>
</evidence>
<keyword evidence="4" id="KW-0949">S-adenosyl-L-methionine</keyword>
<comment type="caution">
    <text evidence="7">The sequence shown here is derived from an EMBL/GenBank/DDBJ whole genome shotgun (WGS) entry which is preliminary data.</text>
</comment>
<dbReference type="Proteomes" id="UP000248659">
    <property type="component" value="Unassembled WGS sequence"/>
</dbReference>
<evidence type="ECO:0000256" key="5">
    <source>
        <dbReference type="ARBA" id="ARBA00022747"/>
    </source>
</evidence>
<proteinExistence type="predicted"/>
<dbReference type="SUPFAM" id="SSF53335">
    <property type="entry name" value="S-adenosyl-L-methionine-dependent methyltransferases"/>
    <property type="match status" value="1"/>
</dbReference>